<keyword evidence="9" id="KW-1185">Reference proteome</keyword>
<feature type="transmembrane region" description="Helical" evidence="7">
    <location>
        <begin position="546"/>
        <end position="564"/>
    </location>
</feature>
<organism evidence="8 9">
    <name type="scientific">Littorina saxatilis</name>
    <dbReference type="NCBI Taxonomy" id="31220"/>
    <lineage>
        <taxon>Eukaryota</taxon>
        <taxon>Metazoa</taxon>
        <taxon>Spiralia</taxon>
        <taxon>Lophotrochozoa</taxon>
        <taxon>Mollusca</taxon>
        <taxon>Gastropoda</taxon>
        <taxon>Caenogastropoda</taxon>
        <taxon>Littorinimorpha</taxon>
        <taxon>Littorinoidea</taxon>
        <taxon>Littorinidae</taxon>
        <taxon>Littorina</taxon>
    </lineage>
</organism>
<reference evidence="8 9" key="1">
    <citation type="submission" date="2024-02" db="EMBL/GenBank/DDBJ databases">
        <title>Chromosome-scale genome assembly of the rough periwinkle Littorina saxatilis.</title>
        <authorList>
            <person name="De Jode A."/>
            <person name="Faria R."/>
            <person name="Formenti G."/>
            <person name="Sims Y."/>
            <person name="Smith T.P."/>
            <person name="Tracey A."/>
            <person name="Wood J.M.D."/>
            <person name="Zagrodzka Z.B."/>
            <person name="Johannesson K."/>
            <person name="Butlin R.K."/>
            <person name="Leder E.H."/>
        </authorList>
    </citation>
    <scope>NUCLEOTIDE SEQUENCE [LARGE SCALE GENOMIC DNA]</scope>
    <source>
        <strain evidence="8">Snail1</strain>
        <tissue evidence="8">Muscle</tissue>
    </source>
</reference>
<dbReference type="Proteomes" id="UP001374579">
    <property type="component" value="Unassembled WGS sequence"/>
</dbReference>
<dbReference type="AlphaFoldDB" id="A0AAN9G7E8"/>
<dbReference type="InterPro" id="IPR036259">
    <property type="entry name" value="MFS_trans_sf"/>
</dbReference>
<feature type="transmembrane region" description="Helical" evidence="7">
    <location>
        <begin position="609"/>
        <end position="633"/>
    </location>
</feature>
<feature type="transmembrane region" description="Helical" evidence="7">
    <location>
        <begin position="242"/>
        <end position="265"/>
    </location>
</feature>
<feature type="transmembrane region" description="Helical" evidence="7">
    <location>
        <begin position="77"/>
        <end position="99"/>
    </location>
</feature>
<proteinExistence type="predicted"/>
<evidence type="ECO:0000256" key="2">
    <source>
        <dbReference type="ARBA" id="ARBA00022448"/>
    </source>
</evidence>
<protein>
    <submittedName>
        <fullName evidence="8">Uncharacterized protein</fullName>
    </submittedName>
</protein>
<dbReference type="GO" id="GO:0008506">
    <property type="term" value="F:sucrose:proton symporter activity"/>
    <property type="evidence" value="ECO:0007669"/>
    <property type="project" value="TreeGrafter"/>
</dbReference>
<sequence>MAPRSAQNNHKDQGLHGQDHQSKGSGSGVKSKGGTAEMPLPRKLMLCASLWGMEASADFEHLYQVPILQNLGMPLSLVSLSGLMVGPASVIFLPCLGWLTDRGSNPQCRKTAAIFFAAGLLITGMMCLIAANLMHLNYLLESQAEKAALFNVSSAWNDTVSLGLTTSSLFNASDFVGFKSSTVVYSTDSPAAMTDLPQQSLEVPFKAGLGMLGFVLTGVGFDSMNSVVRSFVLARCPRSEHTSLLVLGLIMASSGGVSTAALGVVDFSSLLGLSYIEGGSLTIQTSIQALVVITFVLLGLPITVLAGSKQLKLNNVRYEALIEDDASDTDAACDVHNSPQQDDQLTRSVTLDTLGNSIRSFPAGVVYFDATLVHLDEDQARIAEQAPLVPEDNEPQDAFVKSCQNSMSVSYGTSGSTYTSSGQQQHQTLAKTTLEDIPEGEMLDIMKDTERCQPCCASSYKRKIFFIALSCFFCVGAVVMFTMTTSDYVGKAIYGGDPNGAAGSDGLLRYQEGMRTASTGFLVYYASYLGISVLQSRLLALIGRRVEFVAISVIMGLAMLLLSVTARLEAFYSLTVVAGLHRACYFSVPYTVTNDVMQAVVSSSKGSKVNVGFAMSVVTASAPLGYLALFPWITPLEDYTGDVSIPLWLGTGFSFMAAISFLFIGKV</sequence>
<evidence type="ECO:0000256" key="4">
    <source>
        <dbReference type="ARBA" id="ARBA00022989"/>
    </source>
</evidence>
<comment type="subcellular location">
    <subcellularLocation>
        <location evidence="1">Membrane</location>
        <topology evidence="1">Multi-pass membrane protein</topology>
    </subcellularLocation>
</comment>
<feature type="transmembrane region" description="Helical" evidence="7">
    <location>
        <begin position="285"/>
        <end position="307"/>
    </location>
</feature>
<dbReference type="EMBL" id="JBAMIC010000013">
    <property type="protein sequence ID" value="KAK7097459.1"/>
    <property type="molecule type" value="Genomic_DNA"/>
</dbReference>
<feature type="transmembrane region" description="Helical" evidence="7">
    <location>
        <begin position="570"/>
        <end position="588"/>
    </location>
</feature>
<evidence type="ECO:0000256" key="7">
    <source>
        <dbReference type="SAM" id="Phobius"/>
    </source>
</evidence>
<feature type="compositionally biased region" description="Basic and acidic residues" evidence="6">
    <location>
        <begin position="9"/>
        <end position="22"/>
    </location>
</feature>
<evidence type="ECO:0000313" key="8">
    <source>
        <dbReference type="EMBL" id="KAK7097459.1"/>
    </source>
</evidence>
<dbReference type="PANTHER" id="PTHR19432">
    <property type="entry name" value="SUGAR TRANSPORTER"/>
    <property type="match status" value="1"/>
</dbReference>
<keyword evidence="2" id="KW-0813">Transport</keyword>
<evidence type="ECO:0000256" key="3">
    <source>
        <dbReference type="ARBA" id="ARBA00022692"/>
    </source>
</evidence>
<dbReference type="SUPFAM" id="SSF103473">
    <property type="entry name" value="MFS general substrate transporter"/>
    <property type="match status" value="1"/>
</dbReference>
<feature type="transmembrane region" description="Helical" evidence="7">
    <location>
        <begin position="203"/>
        <end position="221"/>
    </location>
</feature>
<name>A0AAN9G7E8_9CAEN</name>
<dbReference type="PANTHER" id="PTHR19432:SF35">
    <property type="entry name" value="SOLUTE CARRIER FAMILY 45 MEMBER 3 ISOFORM X1"/>
    <property type="match status" value="1"/>
</dbReference>
<keyword evidence="4 7" id="KW-1133">Transmembrane helix</keyword>
<feature type="transmembrane region" description="Helical" evidence="7">
    <location>
        <begin position="645"/>
        <end position="664"/>
    </location>
</feature>
<keyword evidence="5 7" id="KW-0472">Membrane</keyword>
<evidence type="ECO:0000256" key="6">
    <source>
        <dbReference type="SAM" id="MobiDB-lite"/>
    </source>
</evidence>
<evidence type="ECO:0000256" key="5">
    <source>
        <dbReference type="ARBA" id="ARBA00023136"/>
    </source>
</evidence>
<keyword evidence="3 7" id="KW-0812">Transmembrane</keyword>
<feature type="transmembrane region" description="Helical" evidence="7">
    <location>
        <begin position="111"/>
        <end position="131"/>
    </location>
</feature>
<comment type="caution">
    <text evidence="8">The sequence shown here is derived from an EMBL/GenBank/DDBJ whole genome shotgun (WGS) entry which is preliminary data.</text>
</comment>
<evidence type="ECO:0000256" key="1">
    <source>
        <dbReference type="ARBA" id="ARBA00004141"/>
    </source>
</evidence>
<feature type="transmembrane region" description="Helical" evidence="7">
    <location>
        <begin position="516"/>
        <end position="534"/>
    </location>
</feature>
<accession>A0AAN9G7E8</accession>
<evidence type="ECO:0000313" key="9">
    <source>
        <dbReference type="Proteomes" id="UP001374579"/>
    </source>
</evidence>
<dbReference type="GO" id="GO:0016020">
    <property type="term" value="C:membrane"/>
    <property type="evidence" value="ECO:0007669"/>
    <property type="project" value="UniProtKB-SubCell"/>
</dbReference>
<gene>
    <name evidence="8" type="ORF">V1264_004434</name>
</gene>
<feature type="transmembrane region" description="Helical" evidence="7">
    <location>
        <begin position="464"/>
        <end position="483"/>
    </location>
</feature>
<feature type="region of interest" description="Disordered" evidence="6">
    <location>
        <begin position="1"/>
        <end position="36"/>
    </location>
</feature>